<dbReference type="EMBL" id="JAZHXI010000011">
    <property type="protein sequence ID" value="KAL2065986.1"/>
    <property type="molecule type" value="Genomic_DNA"/>
</dbReference>
<name>A0ABR4C9P5_9HELO</name>
<comment type="caution">
    <text evidence="2">The sequence shown here is derived from an EMBL/GenBank/DDBJ whole genome shotgun (WGS) entry which is preliminary data.</text>
</comment>
<dbReference type="Proteomes" id="UP001595075">
    <property type="component" value="Unassembled WGS sequence"/>
</dbReference>
<evidence type="ECO:0000313" key="3">
    <source>
        <dbReference type="Proteomes" id="UP001595075"/>
    </source>
</evidence>
<gene>
    <name evidence="2" type="ORF">VTL71DRAFT_2057</name>
</gene>
<sequence length="89" mass="9538">MASNGNSMLVDTPPPTDPNSKTPSGFRPTKPVFRTGERVFLHRPGARALEGPYLVETVVTSNPPTYTLCLENGNPANDGSEVAQADLRL</sequence>
<accession>A0ABR4C9P5</accession>
<reference evidence="2 3" key="1">
    <citation type="journal article" date="2024" name="Commun. Biol.">
        <title>Comparative genomic analysis of thermophilic fungi reveals convergent evolutionary adaptations and gene losses.</title>
        <authorList>
            <person name="Steindorff A.S."/>
            <person name="Aguilar-Pontes M.V."/>
            <person name="Robinson A.J."/>
            <person name="Andreopoulos B."/>
            <person name="LaButti K."/>
            <person name="Kuo A."/>
            <person name="Mondo S."/>
            <person name="Riley R."/>
            <person name="Otillar R."/>
            <person name="Haridas S."/>
            <person name="Lipzen A."/>
            <person name="Grimwood J."/>
            <person name="Schmutz J."/>
            <person name="Clum A."/>
            <person name="Reid I.D."/>
            <person name="Moisan M.C."/>
            <person name="Butler G."/>
            <person name="Nguyen T.T.M."/>
            <person name="Dewar K."/>
            <person name="Conant G."/>
            <person name="Drula E."/>
            <person name="Henrissat B."/>
            <person name="Hansel C."/>
            <person name="Singer S."/>
            <person name="Hutchinson M.I."/>
            <person name="de Vries R.P."/>
            <person name="Natvig D.O."/>
            <person name="Powell A.J."/>
            <person name="Tsang A."/>
            <person name="Grigoriev I.V."/>
        </authorList>
    </citation>
    <scope>NUCLEOTIDE SEQUENCE [LARGE SCALE GENOMIC DNA]</scope>
    <source>
        <strain evidence="2 3">CBS 494.80</strain>
    </source>
</reference>
<protein>
    <submittedName>
        <fullName evidence="2">Uncharacterized protein</fullName>
    </submittedName>
</protein>
<feature type="region of interest" description="Disordered" evidence="1">
    <location>
        <begin position="1"/>
        <end position="31"/>
    </location>
</feature>
<proteinExistence type="predicted"/>
<evidence type="ECO:0000256" key="1">
    <source>
        <dbReference type="SAM" id="MobiDB-lite"/>
    </source>
</evidence>
<evidence type="ECO:0000313" key="2">
    <source>
        <dbReference type="EMBL" id="KAL2065986.1"/>
    </source>
</evidence>
<organism evidence="2 3">
    <name type="scientific">Oculimacula yallundae</name>
    <dbReference type="NCBI Taxonomy" id="86028"/>
    <lineage>
        <taxon>Eukaryota</taxon>
        <taxon>Fungi</taxon>
        <taxon>Dikarya</taxon>
        <taxon>Ascomycota</taxon>
        <taxon>Pezizomycotina</taxon>
        <taxon>Leotiomycetes</taxon>
        <taxon>Helotiales</taxon>
        <taxon>Ploettnerulaceae</taxon>
        <taxon>Oculimacula</taxon>
    </lineage>
</organism>
<keyword evidence="3" id="KW-1185">Reference proteome</keyword>